<dbReference type="OrthoDB" id="2692212at2759"/>
<protein>
    <submittedName>
        <fullName evidence="2">Uncharacterized protein</fullName>
    </submittedName>
</protein>
<reference evidence="3" key="2">
    <citation type="submission" date="2015-01" db="EMBL/GenBank/DDBJ databases">
        <title>Evolutionary Origins and Diversification of the Mycorrhizal Mutualists.</title>
        <authorList>
            <consortium name="DOE Joint Genome Institute"/>
            <consortium name="Mycorrhizal Genomics Consortium"/>
            <person name="Kohler A."/>
            <person name="Kuo A."/>
            <person name="Nagy L.G."/>
            <person name="Floudas D."/>
            <person name="Copeland A."/>
            <person name="Barry K.W."/>
            <person name="Cichocki N."/>
            <person name="Veneault-Fourrey C."/>
            <person name="LaButti K."/>
            <person name="Lindquist E.A."/>
            <person name="Lipzen A."/>
            <person name="Lundell T."/>
            <person name="Morin E."/>
            <person name="Murat C."/>
            <person name="Riley R."/>
            <person name="Ohm R."/>
            <person name="Sun H."/>
            <person name="Tunlid A."/>
            <person name="Henrissat B."/>
            <person name="Grigoriev I.V."/>
            <person name="Hibbett D.S."/>
            <person name="Martin F."/>
        </authorList>
    </citation>
    <scope>NUCLEOTIDE SEQUENCE [LARGE SCALE GENOMIC DNA]</scope>
    <source>
        <strain evidence="3">Ve08.2h10</strain>
    </source>
</reference>
<dbReference type="Proteomes" id="UP000054538">
    <property type="component" value="Unassembled WGS sequence"/>
</dbReference>
<gene>
    <name evidence="2" type="ORF">PAXRUDRAFT_825833</name>
</gene>
<evidence type="ECO:0000313" key="3">
    <source>
        <dbReference type="Proteomes" id="UP000054538"/>
    </source>
</evidence>
<feature type="region of interest" description="Disordered" evidence="1">
    <location>
        <begin position="1"/>
        <end position="53"/>
    </location>
</feature>
<dbReference type="HOGENOM" id="CLU_2606696_0_0_1"/>
<accession>A0A0D0DSP0</accession>
<name>A0A0D0DSP0_9AGAM</name>
<proteinExistence type="predicted"/>
<reference evidence="2 3" key="1">
    <citation type="submission" date="2014-04" db="EMBL/GenBank/DDBJ databases">
        <authorList>
            <consortium name="DOE Joint Genome Institute"/>
            <person name="Kuo A."/>
            <person name="Kohler A."/>
            <person name="Jargeat P."/>
            <person name="Nagy L.G."/>
            <person name="Floudas D."/>
            <person name="Copeland A."/>
            <person name="Barry K.W."/>
            <person name="Cichocki N."/>
            <person name="Veneault-Fourrey C."/>
            <person name="LaButti K."/>
            <person name="Lindquist E.A."/>
            <person name="Lipzen A."/>
            <person name="Lundell T."/>
            <person name="Morin E."/>
            <person name="Murat C."/>
            <person name="Sun H."/>
            <person name="Tunlid A."/>
            <person name="Henrissat B."/>
            <person name="Grigoriev I.V."/>
            <person name="Hibbett D.S."/>
            <person name="Martin F."/>
            <person name="Nordberg H.P."/>
            <person name="Cantor M.N."/>
            <person name="Hua S.X."/>
        </authorList>
    </citation>
    <scope>NUCLEOTIDE SEQUENCE [LARGE SCALE GENOMIC DNA]</scope>
    <source>
        <strain evidence="2 3">Ve08.2h10</strain>
    </source>
</reference>
<feature type="compositionally biased region" description="Basic and acidic residues" evidence="1">
    <location>
        <begin position="26"/>
        <end position="35"/>
    </location>
</feature>
<dbReference type="EMBL" id="KN824980">
    <property type="protein sequence ID" value="KIK96553.1"/>
    <property type="molecule type" value="Genomic_DNA"/>
</dbReference>
<evidence type="ECO:0000256" key="1">
    <source>
        <dbReference type="SAM" id="MobiDB-lite"/>
    </source>
</evidence>
<evidence type="ECO:0000313" key="2">
    <source>
        <dbReference type="EMBL" id="KIK96553.1"/>
    </source>
</evidence>
<keyword evidence="3" id="KW-1185">Reference proteome</keyword>
<dbReference type="InParanoid" id="A0A0D0DSP0"/>
<dbReference type="AlphaFoldDB" id="A0A0D0DSP0"/>
<sequence>MGCVQSSAREESRKLSVKTSKSWASRQKEKQELKKAGKWPASPEAEDPAPWVGGHRTLQAVLKDGQCLVVQGDTTSNAQ</sequence>
<organism evidence="2 3">
    <name type="scientific">Paxillus rubicundulus Ve08.2h10</name>
    <dbReference type="NCBI Taxonomy" id="930991"/>
    <lineage>
        <taxon>Eukaryota</taxon>
        <taxon>Fungi</taxon>
        <taxon>Dikarya</taxon>
        <taxon>Basidiomycota</taxon>
        <taxon>Agaricomycotina</taxon>
        <taxon>Agaricomycetes</taxon>
        <taxon>Agaricomycetidae</taxon>
        <taxon>Boletales</taxon>
        <taxon>Paxilineae</taxon>
        <taxon>Paxillaceae</taxon>
        <taxon>Paxillus</taxon>
    </lineage>
</organism>